<feature type="domain" description="Rhodopsin" evidence="8">
    <location>
        <begin position="42"/>
        <end position="247"/>
    </location>
</feature>
<accession>A0A9W4XJJ7</accession>
<gene>
    <name evidence="9" type="ORF">PDIGIT_LOCUS3876</name>
</gene>
<evidence type="ECO:0000313" key="10">
    <source>
        <dbReference type="Proteomes" id="UP001152607"/>
    </source>
</evidence>
<dbReference type="GO" id="GO:0016020">
    <property type="term" value="C:membrane"/>
    <property type="evidence" value="ECO:0007669"/>
    <property type="project" value="UniProtKB-SubCell"/>
</dbReference>
<feature type="transmembrane region" description="Helical" evidence="7">
    <location>
        <begin position="101"/>
        <end position="122"/>
    </location>
</feature>
<dbReference type="EMBL" id="CAOQHR010000002">
    <property type="protein sequence ID" value="CAI6327121.1"/>
    <property type="molecule type" value="Genomic_DNA"/>
</dbReference>
<comment type="subcellular location">
    <subcellularLocation>
        <location evidence="1">Membrane</location>
        <topology evidence="1">Multi-pass membrane protein</topology>
    </subcellularLocation>
</comment>
<feature type="transmembrane region" description="Helical" evidence="7">
    <location>
        <begin position="143"/>
        <end position="163"/>
    </location>
</feature>
<feature type="transmembrane region" description="Helical" evidence="7">
    <location>
        <begin position="27"/>
        <end position="47"/>
    </location>
</feature>
<dbReference type="Proteomes" id="UP001152607">
    <property type="component" value="Unassembled WGS sequence"/>
</dbReference>
<protein>
    <recommendedName>
        <fullName evidence="8">Rhodopsin domain-containing protein</fullName>
    </recommendedName>
</protein>
<organism evidence="9 10">
    <name type="scientific">Periconia digitata</name>
    <dbReference type="NCBI Taxonomy" id="1303443"/>
    <lineage>
        <taxon>Eukaryota</taxon>
        <taxon>Fungi</taxon>
        <taxon>Dikarya</taxon>
        <taxon>Ascomycota</taxon>
        <taxon>Pezizomycotina</taxon>
        <taxon>Dothideomycetes</taxon>
        <taxon>Pleosporomycetidae</taxon>
        <taxon>Pleosporales</taxon>
        <taxon>Massarineae</taxon>
        <taxon>Periconiaceae</taxon>
        <taxon>Periconia</taxon>
    </lineage>
</organism>
<comment type="caution">
    <text evidence="9">The sequence shown here is derived from an EMBL/GenBank/DDBJ whole genome shotgun (WGS) entry which is preliminary data.</text>
</comment>
<feature type="region of interest" description="Disordered" evidence="6">
    <location>
        <begin position="460"/>
        <end position="479"/>
    </location>
</feature>
<evidence type="ECO:0000256" key="2">
    <source>
        <dbReference type="ARBA" id="ARBA00022692"/>
    </source>
</evidence>
<reference evidence="9" key="1">
    <citation type="submission" date="2023-01" db="EMBL/GenBank/DDBJ databases">
        <authorList>
            <person name="Van Ghelder C."/>
            <person name="Rancurel C."/>
        </authorList>
    </citation>
    <scope>NUCLEOTIDE SEQUENCE</scope>
    <source>
        <strain evidence="9">CNCM I-4278</strain>
    </source>
</reference>
<dbReference type="PANTHER" id="PTHR33048:SF19">
    <property type="entry name" value="MEMBRANE PROTEIN PTH11-LIKE, PUTATIVE (AFU_ORTHOLOGUE AFUA_1G14080)-RELATED"/>
    <property type="match status" value="1"/>
</dbReference>
<feature type="transmembrane region" description="Helical" evidence="7">
    <location>
        <begin position="187"/>
        <end position="213"/>
    </location>
</feature>
<dbReference type="InterPro" id="IPR049326">
    <property type="entry name" value="Rhodopsin_dom_fungi"/>
</dbReference>
<feature type="transmembrane region" description="Helical" evidence="7">
    <location>
        <begin position="59"/>
        <end position="81"/>
    </location>
</feature>
<comment type="similarity">
    <text evidence="5">Belongs to the SAT4 family.</text>
</comment>
<evidence type="ECO:0000256" key="6">
    <source>
        <dbReference type="SAM" id="MobiDB-lite"/>
    </source>
</evidence>
<keyword evidence="4 7" id="KW-0472">Membrane</keyword>
<keyword evidence="3 7" id="KW-1133">Transmembrane helix</keyword>
<evidence type="ECO:0000256" key="4">
    <source>
        <dbReference type="ARBA" id="ARBA00023136"/>
    </source>
</evidence>
<evidence type="ECO:0000256" key="7">
    <source>
        <dbReference type="SAM" id="Phobius"/>
    </source>
</evidence>
<evidence type="ECO:0000313" key="9">
    <source>
        <dbReference type="EMBL" id="CAI6327121.1"/>
    </source>
</evidence>
<dbReference type="Pfam" id="PF20684">
    <property type="entry name" value="Fung_rhodopsin"/>
    <property type="match status" value="1"/>
</dbReference>
<dbReference type="InterPro" id="IPR052337">
    <property type="entry name" value="SAT4-like"/>
</dbReference>
<feature type="transmembrane region" description="Helical" evidence="7">
    <location>
        <begin position="225"/>
        <end position="247"/>
    </location>
</feature>
<name>A0A9W4XJJ7_9PLEO</name>
<dbReference type="PANTHER" id="PTHR33048">
    <property type="entry name" value="PTH11-LIKE INTEGRAL MEMBRANE PROTEIN (AFU_ORTHOLOGUE AFUA_5G11245)"/>
    <property type="match status" value="1"/>
</dbReference>
<feature type="transmembrane region" description="Helical" evidence="7">
    <location>
        <begin position="259"/>
        <end position="280"/>
    </location>
</feature>
<evidence type="ECO:0000256" key="1">
    <source>
        <dbReference type="ARBA" id="ARBA00004141"/>
    </source>
</evidence>
<sequence length="505" mass="56996">MILARGLYSESPPERRGRIENNPTLLYSWWCTIFSASIIATRLVGRYMRNEYLFREDKIMALSIIPLFARMALIHVVLVYGTNNADTDDLTDPLEIHRREIGSRLVLAARIFYALFIWMAKFTLSEFLKRMTDRFWKKGYNNILHGIRIVLGVTFVGVVVSTVSECQPFHHYWQVKPSPSPQCRQGYAHLLTMGITNILTDLLLVIFPIPIIYGSAMTLKRKLSLISLFSMSLVPVAITSTRIALVINRHGLQQFRSVFASSDILAAAVVSNAIILGSFLRDRGVKKPKYKASSTVDSFDRRSSLRRPRTLQHMDSDEDFARSMGFRTNPELSGGRSNVARPARVADLALLSSHGQSAPPFANSTWNFPKRQSGVSDYNADCDKTYEDPMPSPRQGRRVSFYDVGGLLETGHAVSPTDSVVCQDFATAQPRRTSRYSQQSEDIEMSRLVRQQLDLRSFLSRGNSISRGHHNPEERTESRRAILRNSIETNTASLEDSEGHTTPSL</sequence>
<feature type="compositionally biased region" description="Basic and acidic residues" evidence="6">
    <location>
        <begin position="470"/>
        <end position="479"/>
    </location>
</feature>
<dbReference type="AlphaFoldDB" id="A0A9W4XJJ7"/>
<evidence type="ECO:0000259" key="8">
    <source>
        <dbReference type="Pfam" id="PF20684"/>
    </source>
</evidence>
<evidence type="ECO:0000256" key="5">
    <source>
        <dbReference type="ARBA" id="ARBA00038359"/>
    </source>
</evidence>
<keyword evidence="2 7" id="KW-0812">Transmembrane</keyword>
<dbReference type="OrthoDB" id="5398233at2759"/>
<keyword evidence="10" id="KW-1185">Reference proteome</keyword>
<proteinExistence type="inferred from homology"/>
<evidence type="ECO:0000256" key="3">
    <source>
        <dbReference type="ARBA" id="ARBA00022989"/>
    </source>
</evidence>